<gene>
    <name evidence="2" type="ORF">KIN20_030071</name>
</gene>
<sequence>LGHLAREVPGHPGSLAYALKEANGPGFMDSSLTRPIGPLSSSQCAEFAQWKSAESECGEFQPHSEKQSRTPQDSQCALARNNGTEF</sequence>
<evidence type="ECO:0000313" key="3">
    <source>
        <dbReference type="Proteomes" id="UP001196413"/>
    </source>
</evidence>
<dbReference type="EMBL" id="JAHQIW010006303">
    <property type="protein sequence ID" value="KAJ1368785.1"/>
    <property type="molecule type" value="Genomic_DNA"/>
</dbReference>
<accession>A0AAD5R3A3</accession>
<name>A0AAD5R3A3_PARTN</name>
<evidence type="ECO:0000256" key="1">
    <source>
        <dbReference type="SAM" id="MobiDB-lite"/>
    </source>
</evidence>
<protein>
    <submittedName>
        <fullName evidence="2">Uncharacterized protein</fullName>
    </submittedName>
</protein>
<organism evidence="2 3">
    <name type="scientific">Parelaphostrongylus tenuis</name>
    <name type="common">Meningeal worm</name>
    <dbReference type="NCBI Taxonomy" id="148309"/>
    <lineage>
        <taxon>Eukaryota</taxon>
        <taxon>Metazoa</taxon>
        <taxon>Ecdysozoa</taxon>
        <taxon>Nematoda</taxon>
        <taxon>Chromadorea</taxon>
        <taxon>Rhabditida</taxon>
        <taxon>Rhabditina</taxon>
        <taxon>Rhabditomorpha</taxon>
        <taxon>Strongyloidea</taxon>
        <taxon>Metastrongylidae</taxon>
        <taxon>Parelaphostrongylus</taxon>
    </lineage>
</organism>
<dbReference type="Proteomes" id="UP001196413">
    <property type="component" value="Unassembled WGS sequence"/>
</dbReference>
<feature type="region of interest" description="Disordered" evidence="1">
    <location>
        <begin position="58"/>
        <end position="86"/>
    </location>
</feature>
<evidence type="ECO:0000313" key="2">
    <source>
        <dbReference type="EMBL" id="KAJ1368785.1"/>
    </source>
</evidence>
<comment type="caution">
    <text evidence="2">The sequence shown here is derived from an EMBL/GenBank/DDBJ whole genome shotgun (WGS) entry which is preliminary data.</text>
</comment>
<dbReference type="AlphaFoldDB" id="A0AAD5R3A3"/>
<reference evidence="2" key="1">
    <citation type="submission" date="2021-06" db="EMBL/GenBank/DDBJ databases">
        <title>Parelaphostrongylus tenuis whole genome reference sequence.</title>
        <authorList>
            <person name="Garwood T.J."/>
            <person name="Larsen P.A."/>
            <person name="Fountain-Jones N.M."/>
            <person name="Garbe J.R."/>
            <person name="Macchietto M.G."/>
            <person name="Kania S.A."/>
            <person name="Gerhold R.W."/>
            <person name="Richards J.E."/>
            <person name="Wolf T.M."/>
        </authorList>
    </citation>
    <scope>NUCLEOTIDE SEQUENCE</scope>
    <source>
        <strain evidence="2">MNPRO001-30</strain>
        <tissue evidence="2">Meninges</tissue>
    </source>
</reference>
<feature type="compositionally biased region" description="Polar residues" evidence="1">
    <location>
        <begin position="69"/>
        <end position="86"/>
    </location>
</feature>
<keyword evidence="3" id="KW-1185">Reference proteome</keyword>
<proteinExistence type="predicted"/>
<feature type="non-terminal residue" evidence="2">
    <location>
        <position position="1"/>
    </location>
</feature>